<evidence type="ECO:0000256" key="1">
    <source>
        <dbReference type="SAM" id="SignalP"/>
    </source>
</evidence>
<keyword evidence="1" id="KW-0732">Signal</keyword>
<evidence type="ECO:0000313" key="2">
    <source>
        <dbReference type="EMBL" id="OZU89586.1"/>
    </source>
</evidence>
<feature type="chain" id="PRO_5038924684" description="TRAP transporter substrate-binding protein" evidence="1">
    <location>
        <begin position="20"/>
        <end position="343"/>
    </location>
</feature>
<evidence type="ECO:0008006" key="4">
    <source>
        <dbReference type="Google" id="ProtNLM"/>
    </source>
</evidence>
<dbReference type="PROSITE" id="PS51257">
    <property type="entry name" value="PROKAR_LIPOPROTEIN"/>
    <property type="match status" value="1"/>
</dbReference>
<dbReference type="RefSeq" id="WP_094883187.1">
    <property type="nucleotide sequence ID" value="NZ_NPMS01000001.1"/>
</dbReference>
<proteinExistence type="predicted"/>
<dbReference type="Proteomes" id="UP000216498">
    <property type="component" value="Unassembled WGS sequence"/>
</dbReference>
<dbReference type="SUPFAM" id="SSF53850">
    <property type="entry name" value="Periplasmic binding protein-like II"/>
    <property type="match status" value="1"/>
</dbReference>
<dbReference type="AlphaFoldDB" id="A0A265NE63"/>
<dbReference type="EMBL" id="NPMS01000001">
    <property type="protein sequence ID" value="OZU89586.1"/>
    <property type="molecule type" value="Genomic_DNA"/>
</dbReference>
<evidence type="ECO:0000313" key="3">
    <source>
        <dbReference type="Proteomes" id="UP000216498"/>
    </source>
</evidence>
<organism evidence="2 3">
    <name type="scientific">Virgibacillus indicus</name>
    <dbReference type="NCBI Taxonomy" id="2024554"/>
    <lineage>
        <taxon>Bacteria</taxon>
        <taxon>Bacillati</taxon>
        <taxon>Bacillota</taxon>
        <taxon>Bacilli</taxon>
        <taxon>Bacillales</taxon>
        <taxon>Bacillaceae</taxon>
        <taxon>Virgibacillus</taxon>
    </lineage>
</organism>
<dbReference type="Gene3D" id="3.40.190.10">
    <property type="entry name" value="Periplasmic binding protein-like II"/>
    <property type="match status" value="2"/>
</dbReference>
<sequence>MIKKSSVAAIIIFLSGLLAACGSGANGSNNSSESQDAAAEGNQQIQTTIIGGRTGGAWSVFTEGIAESIRKKNENALVTVEPGGIVENPSAVGTAKIPYGISYSMTAYAAYMGEEPYDKKFEDIRAVSVVIPANYYQFLALADTPYDSIDEIIENEAPVRLALDQKGSAGEIITRNILQSYGVTYEDIISWGGSIDHLGGSKTFELMADNRIDATGDAVSVPSGDILEASTAMDLKMLSLNQETIETVSEKLGMEAGIIKAGSYSFLDTDIDTVSTPAILMVHKDISEEEVYQVTKSIYESFDYLGTVHEEFKNLTAENFADAGKVPLHPGAEKFYKEMGLIE</sequence>
<protein>
    <recommendedName>
        <fullName evidence="4">TRAP transporter substrate-binding protein</fullName>
    </recommendedName>
</protein>
<reference evidence="2 3" key="1">
    <citation type="submission" date="2017-08" db="EMBL/GenBank/DDBJ databases">
        <title>Virgibacillus indicus sp. nov. and Virgibacillus profoundi sp. nov, two moderately halophilic bacteria isolated from marine sediment by using the Microfluidic Streak Plate.</title>
        <authorList>
            <person name="Xu B."/>
            <person name="Hu B."/>
            <person name="Wang J."/>
            <person name="Zhu Y."/>
            <person name="Huang L."/>
            <person name="Du W."/>
            <person name="Huang Y."/>
        </authorList>
    </citation>
    <scope>NUCLEOTIDE SEQUENCE [LARGE SCALE GENOMIC DNA]</scope>
    <source>
        <strain evidence="2 3">IO3-P2-C2</strain>
    </source>
</reference>
<dbReference type="NCBIfam" id="TIGR02122">
    <property type="entry name" value="TRAP_TAXI"/>
    <property type="match status" value="1"/>
</dbReference>
<dbReference type="OrthoDB" id="9776669at2"/>
<accession>A0A265NE63</accession>
<dbReference type="PANTHER" id="PTHR42941:SF1">
    <property type="entry name" value="SLL1037 PROTEIN"/>
    <property type="match status" value="1"/>
</dbReference>
<name>A0A265NE63_9BACI</name>
<dbReference type="InterPro" id="IPR011852">
    <property type="entry name" value="TRAP_TAXI"/>
</dbReference>
<comment type="caution">
    <text evidence="2">The sequence shown here is derived from an EMBL/GenBank/DDBJ whole genome shotgun (WGS) entry which is preliminary data.</text>
</comment>
<feature type="signal peptide" evidence="1">
    <location>
        <begin position="1"/>
        <end position="19"/>
    </location>
</feature>
<keyword evidence="3" id="KW-1185">Reference proteome</keyword>
<dbReference type="Pfam" id="PF16868">
    <property type="entry name" value="NMT1_3"/>
    <property type="match status" value="1"/>
</dbReference>
<dbReference type="PANTHER" id="PTHR42941">
    <property type="entry name" value="SLL1037 PROTEIN"/>
    <property type="match status" value="1"/>
</dbReference>
<gene>
    <name evidence="2" type="ORF">CIL03_00085</name>
</gene>